<evidence type="ECO:0000313" key="3">
    <source>
        <dbReference type="Proteomes" id="UP000682733"/>
    </source>
</evidence>
<comment type="caution">
    <text evidence="2">The sequence shown here is derived from an EMBL/GenBank/DDBJ whole genome shotgun (WGS) entry which is preliminary data.</text>
</comment>
<gene>
    <name evidence="1" type="ORF">OVA965_LOCUS31084</name>
    <name evidence="2" type="ORF">TMI583_LOCUS31904</name>
</gene>
<sequence>MTRGLSKRHQQASQQNKDIDVHELAKQIFQSKEFIEDISSLITEAIAPLQQRVKLLFHEEIIVSLVTIRKSIS</sequence>
<evidence type="ECO:0000313" key="1">
    <source>
        <dbReference type="EMBL" id="CAF1357502.1"/>
    </source>
</evidence>
<dbReference type="Proteomes" id="UP000677228">
    <property type="component" value="Unassembled WGS sequence"/>
</dbReference>
<organism evidence="2 3">
    <name type="scientific">Didymodactylos carnosus</name>
    <dbReference type="NCBI Taxonomy" id="1234261"/>
    <lineage>
        <taxon>Eukaryota</taxon>
        <taxon>Metazoa</taxon>
        <taxon>Spiralia</taxon>
        <taxon>Gnathifera</taxon>
        <taxon>Rotifera</taxon>
        <taxon>Eurotatoria</taxon>
        <taxon>Bdelloidea</taxon>
        <taxon>Philodinida</taxon>
        <taxon>Philodinidae</taxon>
        <taxon>Didymodactylos</taxon>
    </lineage>
</organism>
<dbReference type="Proteomes" id="UP000682733">
    <property type="component" value="Unassembled WGS sequence"/>
</dbReference>
<accession>A0A8S2RSQ9</accession>
<reference evidence="2" key="1">
    <citation type="submission" date="2021-02" db="EMBL/GenBank/DDBJ databases">
        <authorList>
            <person name="Nowell W R."/>
        </authorList>
    </citation>
    <scope>NUCLEOTIDE SEQUENCE</scope>
</reference>
<dbReference type="EMBL" id="CAJNOK010023085">
    <property type="protein sequence ID" value="CAF1357502.1"/>
    <property type="molecule type" value="Genomic_DNA"/>
</dbReference>
<dbReference type="AlphaFoldDB" id="A0A8S2RSQ9"/>
<proteinExistence type="predicted"/>
<evidence type="ECO:0000313" key="2">
    <source>
        <dbReference type="EMBL" id="CAF4167719.1"/>
    </source>
</evidence>
<name>A0A8S2RSQ9_9BILA</name>
<dbReference type="EMBL" id="CAJOBA010044731">
    <property type="protein sequence ID" value="CAF4167719.1"/>
    <property type="molecule type" value="Genomic_DNA"/>
</dbReference>
<protein>
    <submittedName>
        <fullName evidence="2">Uncharacterized protein</fullName>
    </submittedName>
</protein>